<proteinExistence type="inferred from homology"/>
<name>A0AAV0HFD2_9ROSI</name>
<keyword evidence="5 7" id="KW-1133">Transmembrane helix</keyword>
<evidence type="ECO:0000313" key="9">
    <source>
        <dbReference type="Proteomes" id="UP001154282"/>
    </source>
</evidence>
<evidence type="ECO:0000256" key="5">
    <source>
        <dbReference type="ARBA" id="ARBA00022989"/>
    </source>
</evidence>
<dbReference type="InterPro" id="IPR013936">
    <property type="entry name" value="CRT-like"/>
</dbReference>
<reference evidence="8" key="1">
    <citation type="submission" date="2022-08" db="EMBL/GenBank/DDBJ databases">
        <authorList>
            <person name="Gutierrez-Valencia J."/>
        </authorList>
    </citation>
    <scope>NUCLEOTIDE SEQUENCE</scope>
</reference>
<keyword evidence="4 7" id="KW-0812">Transmembrane</keyword>
<dbReference type="PANTHER" id="PTHR31326">
    <property type="entry name" value="PROTEIN CLT2, CHLOROPLASTIC"/>
    <property type="match status" value="1"/>
</dbReference>
<gene>
    <name evidence="8" type="ORF">LITE_LOCUS4211</name>
</gene>
<evidence type="ECO:0000256" key="7">
    <source>
        <dbReference type="SAM" id="Phobius"/>
    </source>
</evidence>
<evidence type="ECO:0000256" key="3">
    <source>
        <dbReference type="ARBA" id="ARBA00022448"/>
    </source>
</evidence>
<organism evidence="8 9">
    <name type="scientific">Linum tenue</name>
    <dbReference type="NCBI Taxonomy" id="586396"/>
    <lineage>
        <taxon>Eukaryota</taxon>
        <taxon>Viridiplantae</taxon>
        <taxon>Streptophyta</taxon>
        <taxon>Embryophyta</taxon>
        <taxon>Tracheophyta</taxon>
        <taxon>Spermatophyta</taxon>
        <taxon>Magnoliopsida</taxon>
        <taxon>eudicotyledons</taxon>
        <taxon>Gunneridae</taxon>
        <taxon>Pentapetalae</taxon>
        <taxon>rosids</taxon>
        <taxon>fabids</taxon>
        <taxon>Malpighiales</taxon>
        <taxon>Linaceae</taxon>
        <taxon>Linum</taxon>
    </lineage>
</organism>
<keyword evidence="3" id="KW-0813">Transport</keyword>
<evidence type="ECO:0000256" key="1">
    <source>
        <dbReference type="ARBA" id="ARBA00004141"/>
    </source>
</evidence>
<protein>
    <submittedName>
        <fullName evidence="8">Uncharacterized protein</fullName>
    </submittedName>
</protein>
<feature type="transmembrane region" description="Helical" evidence="7">
    <location>
        <begin position="12"/>
        <end position="31"/>
    </location>
</feature>
<dbReference type="EMBL" id="CAMGYJ010000002">
    <property type="protein sequence ID" value="CAI0383937.1"/>
    <property type="molecule type" value="Genomic_DNA"/>
</dbReference>
<dbReference type="PANTHER" id="PTHR31326:SF1">
    <property type="entry name" value="PROTEIN CLT2, CHLOROPLASTIC"/>
    <property type="match status" value="1"/>
</dbReference>
<dbReference type="GO" id="GO:0016020">
    <property type="term" value="C:membrane"/>
    <property type="evidence" value="ECO:0007669"/>
    <property type="project" value="UniProtKB-SubCell"/>
</dbReference>
<evidence type="ECO:0000256" key="6">
    <source>
        <dbReference type="ARBA" id="ARBA00023136"/>
    </source>
</evidence>
<evidence type="ECO:0000256" key="4">
    <source>
        <dbReference type="ARBA" id="ARBA00022692"/>
    </source>
</evidence>
<keyword evidence="9" id="KW-1185">Reference proteome</keyword>
<keyword evidence="6 7" id="KW-0472">Membrane</keyword>
<sequence>MREAFGGFGSVEVQICVLITNLGCLIIYLIIIRDVLSGTEQHLGVLGRVLDVLKNWCERSISVTVVTDGERIFGTQYVVIYSLILHIRYRKGIVTDEMLALLKSGHVAIGAFEAVGTLIGMYPAANLPRRLDLLYLYCISGSNEEESMLSASEYMWAGVMILSSALHFRCHDTKG</sequence>
<dbReference type="AlphaFoldDB" id="A0AAV0HFD2"/>
<evidence type="ECO:0000256" key="2">
    <source>
        <dbReference type="ARBA" id="ARBA00006690"/>
    </source>
</evidence>
<comment type="caution">
    <text evidence="8">The sequence shown here is derived from an EMBL/GenBank/DDBJ whole genome shotgun (WGS) entry which is preliminary data.</text>
</comment>
<accession>A0AAV0HFD2</accession>
<comment type="subcellular location">
    <subcellularLocation>
        <location evidence="1">Membrane</location>
        <topology evidence="1">Multi-pass membrane protein</topology>
    </subcellularLocation>
</comment>
<dbReference type="Proteomes" id="UP001154282">
    <property type="component" value="Unassembled WGS sequence"/>
</dbReference>
<evidence type="ECO:0000313" key="8">
    <source>
        <dbReference type="EMBL" id="CAI0383937.1"/>
    </source>
</evidence>
<comment type="similarity">
    <text evidence="2">Belongs to the CRT-like transporter family.</text>
</comment>